<dbReference type="Pfam" id="PF10183">
    <property type="entry name" value="ESSS"/>
    <property type="match status" value="1"/>
</dbReference>
<comment type="similarity">
    <text evidence="3">Belongs to the complex I NDUFB11 subunit family.</text>
</comment>
<evidence type="ECO:0000256" key="5">
    <source>
        <dbReference type="ARBA" id="ARBA00022448"/>
    </source>
</evidence>
<feature type="transmembrane region" description="Helical" evidence="18">
    <location>
        <begin position="89"/>
        <end position="106"/>
    </location>
</feature>
<dbReference type="PANTHER" id="PTHR40637">
    <property type="entry name" value="ESSS SUBUNIT OF NADH:UBIQUINONE OXIDOREDUCTASE (COMPLEX I) PROTEIN"/>
    <property type="match status" value="1"/>
</dbReference>
<feature type="region of interest" description="Disordered" evidence="17">
    <location>
        <begin position="29"/>
        <end position="66"/>
    </location>
</feature>
<feature type="compositionally biased region" description="Basic and acidic residues" evidence="17">
    <location>
        <begin position="41"/>
        <end position="66"/>
    </location>
</feature>
<protein>
    <recommendedName>
        <fullName evidence="4">NADH dehydrogenase [ubiquinone] 1 beta subcomplex subunit 11, mitochondrial</fullName>
    </recommendedName>
    <alternativeName>
        <fullName evidence="15">Complex I-ESSS</fullName>
    </alternativeName>
    <alternativeName>
        <fullName evidence="14">NADH-ubiquinone oxidoreductase ESSS subunit</fullName>
    </alternativeName>
</protein>
<keyword evidence="13 18" id="KW-0472">Membrane</keyword>
<dbReference type="AlphaFoldDB" id="A0AA88GI57"/>
<dbReference type="PANTHER" id="PTHR40637:SF1">
    <property type="entry name" value="ESSS SUBUNIT OF NADH:UBIQUINONE OXIDOREDUCTASE (COMPLEX I) PROTEIN"/>
    <property type="match status" value="1"/>
</dbReference>
<name>A0AA88GI57_NAELO</name>
<evidence type="ECO:0000256" key="2">
    <source>
        <dbReference type="ARBA" id="ARBA00004434"/>
    </source>
</evidence>
<evidence type="ECO:0000256" key="12">
    <source>
        <dbReference type="ARBA" id="ARBA00023128"/>
    </source>
</evidence>
<evidence type="ECO:0000256" key="16">
    <source>
        <dbReference type="ARBA" id="ARBA00046528"/>
    </source>
</evidence>
<dbReference type="EMBL" id="PYSW02000027">
    <property type="protein sequence ID" value="KAG2381419.1"/>
    <property type="molecule type" value="Genomic_DNA"/>
</dbReference>
<comment type="caution">
    <text evidence="19">The sequence shown here is derived from an EMBL/GenBank/DDBJ whole genome shotgun (WGS) entry which is preliminary data.</text>
</comment>
<keyword evidence="20" id="KW-1185">Reference proteome</keyword>
<evidence type="ECO:0000256" key="15">
    <source>
        <dbReference type="ARBA" id="ARBA00031387"/>
    </source>
</evidence>
<evidence type="ECO:0000256" key="6">
    <source>
        <dbReference type="ARBA" id="ARBA00022660"/>
    </source>
</evidence>
<reference evidence="19 20" key="1">
    <citation type="journal article" date="2018" name="BMC Genomics">
        <title>The genome of Naegleria lovaniensis, the basis for a comparative approach to unravel pathogenicity factors of the human pathogenic amoeba N. fowleri.</title>
        <authorList>
            <person name="Liechti N."/>
            <person name="Schurch N."/>
            <person name="Bruggmann R."/>
            <person name="Wittwer M."/>
        </authorList>
    </citation>
    <scope>NUCLEOTIDE SEQUENCE [LARGE SCALE GENOMIC DNA]</scope>
    <source>
        <strain evidence="19 20">ATCC 30569</strain>
    </source>
</reference>
<dbReference type="GO" id="GO:0005743">
    <property type="term" value="C:mitochondrial inner membrane"/>
    <property type="evidence" value="ECO:0007669"/>
    <property type="project" value="UniProtKB-SubCell"/>
</dbReference>
<gene>
    <name evidence="19" type="ORF">C9374_006408</name>
</gene>
<evidence type="ECO:0000256" key="17">
    <source>
        <dbReference type="SAM" id="MobiDB-lite"/>
    </source>
</evidence>
<evidence type="ECO:0000256" key="3">
    <source>
        <dbReference type="ARBA" id="ARBA00008915"/>
    </source>
</evidence>
<evidence type="ECO:0000256" key="8">
    <source>
        <dbReference type="ARBA" id="ARBA00022792"/>
    </source>
</evidence>
<keyword evidence="10" id="KW-0249">Electron transport</keyword>
<keyword evidence="12" id="KW-0496">Mitochondrion</keyword>
<keyword evidence="5" id="KW-0813">Transport</keyword>
<keyword evidence="9" id="KW-0809">Transit peptide</keyword>
<dbReference type="InterPro" id="IPR019329">
    <property type="entry name" value="NADH_UbQ_OxRdtase_ESSS_su"/>
</dbReference>
<keyword evidence="7 18" id="KW-0812">Transmembrane</keyword>
<comment type="subcellular location">
    <subcellularLocation>
        <location evidence="2">Mitochondrion inner membrane</location>
        <topology evidence="2">Single-pass membrane protein</topology>
    </subcellularLocation>
</comment>
<dbReference type="RefSeq" id="XP_044547099.1">
    <property type="nucleotide sequence ID" value="XM_044696265.1"/>
</dbReference>
<keyword evidence="6" id="KW-0679">Respiratory chain</keyword>
<evidence type="ECO:0000256" key="1">
    <source>
        <dbReference type="ARBA" id="ARBA00003195"/>
    </source>
</evidence>
<sequence length="131" mass="15227">MFLKTISRLSSSAAFRNLQASSVKCYHTSMTQRGGGHHQQQHHDEHHHEGEHDTHHDDHHEEPYTDNDGRLFGIPAGEQYKAKGWEYRVFPLMYGGVIMLVIGLAFKPDYSFQAWAKEEVLRRRAAREQKQ</sequence>
<dbReference type="Proteomes" id="UP000816034">
    <property type="component" value="Unassembled WGS sequence"/>
</dbReference>
<keyword evidence="8" id="KW-0999">Mitochondrion inner membrane</keyword>
<evidence type="ECO:0000256" key="10">
    <source>
        <dbReference type="ARBA" id="ARBA00022982"/>
    </source>
</evidence>
<dbReference type="GeneID" id="68098862"/>
<accession>A0AA88GI57</accession>
<evidence type="ECO:0000313" key="20">
    <source>
        <dbReference type="Proteomes" id="UP000816034"/>
    </source>
</evidence>
<evidence type="ECO:0000256" key="7">
    <source>
        <dbReference type="ARBA" id="ARBA00022692"/>
    </source>
</evidence>
<evidence type="ECO:0000256" key="11">
    <source>
        <dbReference type="ARBA" id="ARBA00022989"/>
    </source>
</evidence>
<evidence type="ECO:0000256" key="9">
    <source>
        <dbReference type="ARBA" id="ARBA00022946"/>
    </source>
</evidence>
<comment type="subunit">
    <text evidence="16">Complex I is composed of 45 different subunits. Interacts with BCAP31.</text>
</comment>
<evidence type="ECO:0000256" key="4">
    <source>
        <dbReference type="ARBA" id="ARBA00018632"/>
    </source>
</evidence>
<keyword evidence="11 18" id="KW-1133">Transmembrane helix</keyword>
<comment type="function">
    <text evidence="1">Accessory subunit of the mitochondrial membrane respiratory chain NADH dehydrogenase (Complex I), that is believed not to be involved in catalysis. Complex I functions in the transfer of electrons from NADH to the respiratory chain. The immediate electron acceptor for the enzyme is believed to be ubiquinone.</text>
</comment>
<evidence type="ECO:0000313" key="19">
    <source>
        <dbReference type="EMBL" id="KAG2381419.1"/>
    </source>
</evidence>
<organism evidence="19 20">
    <name type="scientific">Naegleria lovaniensis</name>
    <name type="common">Amoeba</name>
    <dbReference type="NCBI Taxonomy" id="51637"/>
    <lineage>
        <taxon>Eukaryota</taxon>
        <taxon>Discoba</taxon>
        <taxon>Heterolobosea</taxon>
        <taxon>Tetramitia</taxon>
        <taxon>Eutetramitia</taxon>
        <taxon>Vahlkampfiidae</taxon>
        <taxon>Naegleria</taxon>
    </lineage>
</organism>
<evidence type="ECO:0000256" key="13">
    <source>
        <dbReference type="ARBA" id="ARBA00023136"/>
    </source>
</evidence>
<evidence type="ECO:0000256" key="18">
    <source>
        <dbReference type="SAM" id="Phobius"/>
    </source>
</evidence>
<evidence type="ECO:0000256" key="14">
    <source>
        <dbReference type="ARBA" id="ARBA00030753"/>
    </source>
</evidence>
<proteinExistence type="inferred from homology"/>